<reference evidence="2 3" key="1">
    <citation type="journal article" date="2015" name="Nature">
        <title>rRNA introns, odd ribosomes, and small enigmatic genomes across a large radiation of phyla.</title>
        <authorList>
            <person name="Brown C.T."/>
            <person name="Hug L.A."/>
            <person name="Thomas B.C."/>
            <person name="Sharon I."/>
            <person name="Castelle C.J."/>
            <person name="Singh A."/>
            <person name="Wilkins M.J."/>
            <person name="Williams K.H."/>
            <person name="Banfield J.F."/>
        </authorList>
    </citation>
    <scope>NUCLEOTIDE SEQUENCE [LARGE SCALE GENOMIC DNA]</scope>
</reference>
<accession>A0A0G0JT56</accession>
<evidence type="ECO:0000313" key="3">
    <source>
        <dbReference type="Proteomes" id="UP000034022"/>
    </source>
</evidence>
<dbReference type="EMBL" id="LBUU01000004">
    <property type="protein sequence ID" value="KKQ70628.1"/>
    <property type="molecule type" value="Genomic_DNA"/>
</dbReference>
<dbReference type="SUPFAM" id="SSF46785">
    <property type="entry name" value="Winged helix' DNA-binding domain"/>
    <property type="match status" value="1"/>
</dbReference>
<comment type="caution">
    <text evidence="2">The sequence shown here is derived from an EMBL/GenBank/DDBJ whole genome shotgun (WGS) entry which is preliminary data.</text>
</comment>
<gene>
    <name evidence="2" type="ORF">US91_C0004G0113</name>
</gene>
<dbReference type="GO" id="GO:0005829">
    <property type="term" value="C:cytosol"/>
    <property type="evidence" value="ECO:0007669"/>
    <property type="project" value="TreeGrafter"/>
</dbReference>
<evidence type="ECO:0000313" key="2">
    <source>
        <dbReference type="EMBL" id="KKQ70628.1"/>
    </source>
</evidence>
<proteinExistence type="predicted"/>
<dbReference type="InterPro" id="IPR030489">
    <property type="entry name" value="TR_Rrf2-type_CS"/>
</dbReference>
<sequence>MRAMIYLARRYESTESISLAQIAKDENLSLAYLERLFALLKKAGIVLAEKGKSGGYLLSKDPKQIDIFSIVKALEGNIVPFHCIGNDGKVKCAAKSKCGASSVLAGVYVAISKTLMDMKLSDLV</sequence>
<organism evidence="2 3">
    <name type="scientific">Candidatus Falkowbacteria bacterium GW2011_GWE1_38_31</name>
    <dbReference type="NCBI Taxonomy" id="1618638"/>
    <lineage>
        <taxon>Bacteria</taxon>
        <taxon>Candidatus Falkowiibacteriota</taxon>
    </lineage>
</organism>
<dbReference type="InterPro" id="IPR000944">
    <property type="entry name" value="Tscrpt_reg_Rrf2"/>
</dbReference>
<protein>
    <submittedName>
        <fullName evidence="2">Transcriptional regulator, Rrf2 family</fullName>
    </submittedName>
</protein>
<dbReference type="Pfam" id="PF02082">
    <property type="entry name" value="Rrf2"/>
    <property type="match status" value="1"/>
</dbReference>
<dbReference type="PANTHER" id="PTHR33221">
    <property type="entry name" value="WINGED HELIX-TURN-HELIX TRANSCRIPTIONAL REGULATOR, RRF2 FAMILY"/>
    <property type="match status" value="1"/>
</dbReference>
<dbReference type="Proteomes" id="UP000034022">
    <property type="component" value="Unassembled WGS sequence"/>
</dbReference>
<dbReference type="PANTHER" id="PTHR33221:SF5">
    <property type="entry name" value="HTH-TYPE TRANSCRIPTIONAL REGULATOR ISCR"/>
    <property type="match status" value="1"/>
</dbReference>
<dbReference type="NCBIfam" id="TIGR00738">
    <property type="entry name" value="rrf2_super"/>
    <property type="match status" value="1"/>
</dbReference>
<dbReference type="GO" id="GO:0003700">
    <property type="term" value="F:DNA-binding transcription factor activity"/>
    <property type="evidence" value="ECO:0007669"/>
    <property type="project" value="TreeGrafter"/>
</dbReference>
<dbReference type="Gene3D" id="1.10.10.10">
    <property type="entry name" value="Winged helix-like DNA-binding domain superfamily/Winged helix DNA-binding domain"/>
    <property type="match status" value="1"/>
</dbReference>
<dbReference type="InterPro" id="IPR036388">
    <property type="entry name" value="WH-like_DNA-bd_sf"/>
</dbReference>
<dbReference type="AlphaFoldDB" id="A0A0G0JT56"/>
<dbReference type="InterPro" id="IPR036390">
    <property type="entry name" value="WH_DNA-bd_sf"/>
</dbReference>
<dbReference type="PROSITE" id="PS51197">
    <property type="entry name" value="HTH_RRF2_2"/>
    <property type="match status" value="1"/>
</dbReference>
<keyword evidence="1" id="KW-0238">DNA-binding</keyword>
<dbReference type="GO" id="GO:0003677">
    <property type="term" value="F:DNA binding"/>
    <property type="evidence" value="ECO:0007669"/>
    <property type="project" value="UniProtKB-KW"/>
</dbReference>
<dbReference type="PROSITE" id="PS01332">
    <property type="entry name" value="HTH_RRF2_1"/>
    <property type="match status" value="1"/>
</dbReference>
<evidence type="ECO:0000256" key="1">
    <source>
        <dbReference type="ARBA" id="ARBA00023125"/>
    </source>
</evidence>
<name>A0A0G0JT56_9BACT</name>